<protein>
    <submittedName>
        <fullName evidence="8">Riboflavin transporter RibZ</fullName>
    </submittedName>
</protein>
<feature type="transmembrane region" description="Helical" evidence="6">
    <location>
        <begin position="104"/>
        <end position="121"/>
    </location>
</feature>
<feature type="transmembrane region" description="Helical" evidence="6">
    <location>
        <begin position="329"/>
        <end position="347"/>
    </location>
</feature>
<keyword evidence="3 6" id="KW-0812">Transmembrane</keyword>
<feature type="transmembrane region" description="Helical" evidence="6">
    <location>
        <begin position="133"/>
        <end position="157"/>
    </location>
</feature>
<sequence length="466" mass="47534">MKSISIRGALASLSLSMLLSSLGTSIANVGLPTLAAALSASFQQVQWVVLAYLLAITALIVSVGRLGDIIGRRRLLLIGIAVFTVASFLCALAASLWLLIAARALQGIGAAIMMALTMALVSEAVPKAKMGSAMGLLGTMSAIGTSLGPTLGGFLIANLGWQAIFLVNVPLGVLAIGLAHRFLPKDCREKRVDRAVFDVLGTLVLVLTLLAYALAMTLGRGSFGPLNTALLLVAMVGAGVFVFVERTAESPLVRLTIFRNPQLSAGFAMSVLVTTVVMTTLVVGPFYLSGALALNAASVGLVMSAGPLVAALAGVPAGRWVDGLGAHRSSMLGLIAMLTGACILPAVPTGFGAFGYIVPLVVITAGYALFQAANNTAVMSNIATPQRGVVSGLLGLSRNLGLITGASLMGAVFAFGSASNDVLQAQPEAIAQGMRLTFVVAAGLILVALVIGAVSKIVSRRLIAPC</sequence>
<evidence type="ECO:0000256" key="6">
    <source>
        <dbReference type="SAM" id="Phobius"/>
    </source>
</evidence>
<dbReference type="InterPro" id="IPR011701">
    <property type="entry name" value="MFS"/>
</dbReference>
<dbReference type="Gene3D" id="1.20.1720.10">
    <property type="entry name" value="Multidrug resistance protein D"/>
    <property type="match status" value="1"/>
</dbReference>
<dbReference type="EMBL" id="CABVHB010000071">
    <property type="protein sequence ID" value="VVN39357.1"/>
    <property type="molecule type" value="Genomic_DNA"/>
</dbReference>
<evidence type="ECO:0000259" key="7">
    <source>
        <dbReference type="PROSITE" id="PS50850"/>
    </source>
</evidence>
<dbReference type="GO" id="GO:0022857">
    <property type="term" value="F:transmembrane transporter activity"/>
    <property type="evidence" value="ECO:0007669"/>
    <property type="project" value="InterPro"/>
</dbReference>
<evidence type="ECO:0000256" key="4">
    <source>
        <dbReference type="ARBA" id="ARBA00022989"/>
    </source>
</evidence>
<keyword evidence="2" id="KW-0813">Transport</keyword>
<dbReference type="InterPro" id="IPR036259">
    <property type="entry name" value="MFS_trans_sf"/>
</dbReference>
<feature type="transmembrane region" description="Helical" evidence="6">
    <location>
        <begin position="75"/>
        <end position="98"/>
    </location>
</feature>
<evidence type="ECO:0000313" key="8">
    <source>
        <dbReference type="EMBL" id="VVN39357.1"/>
    </source>
</evidence>
<feature type="transmembrane region" description="Helical" evidence="6">
    <location>
        <begin position="226"/>
        <end position="244"/>
    </location>
</feature>
<evidence type="ECO:0000256" key="3">
    <source>
        <dbReference type="ARBA" id="ARBA00022692"/>
    </source>
</evidence>
<dbReference type="PANTHER" id="PTHR42718">
    <property type="entry name" value="MAJOR FACILITATOR SUPERFAMILY MULTIDRUG TRANSPORTER MFSC"/>
    <property type="match status" value="1"/>
</dbReference>
<feature type="transmembrane region" description="Helical" evidence="6">
    <location>
        <begin position="294"/>
        <end position="317"/>
    </location>
</feature>
<feature type="transmembrane region" description="Helical" evidence="6">
    <location>
        <begin position="438"/>
        <end position="458"/>
    </location>
</feature>
<evidence type="ECO:0000256" key="5">
    <source>
        <dbReference type="ARBA" id="ARBA00023136"/>
    </source>
</evidence>
<dbReference type="Proteomes" id="UP000344274">
    <property type="component" value="Unassembled WGS sequence"/>
</dbReference>
<feature type="domain" description="Major facilitator superfamily (MFS) profile" evidence="7">
    <location>
        <begin position="9"/>
        <end position="460"/>
    </location>
</feature>
<dbReference type="PANTHER" id="PTHR42718:SF9">
    <property type="entry name" value="MAJOR FACILITATOR SUPERFAMILY MULTIDRUG TRANSPORTER MFSC"/>
    <property type="match status" value="1"/>
</dbReference>
<keyword evidence="5 6" id="KW-0472">Membrane</keyword>
<gene>
    <name evidence="8" type="primary">ribZ</name>
    <name evidence="8" type="ORF">PS673_05287</name>
</gene>
<feature type="transmembrane region" description="Helical" evidence="6">
    <location>
        <begin position="163"/>
        <end position="183"/>
    </location>
</feature>
<feature type="transmembrane region" description="Helical" evidence="6">
    <location>
        <begin position="400"/>
        <end position="418"/>
    </location>
</feature>
<reference evidence="8 9" key="1">
    <citation type="submission" date="2019-09" db="EMBL/GenBank/DDBJ databases">
        <authorList>
            <person name="Chandra G."/>
            <person name="Truman W A."/>
        </authorList>
    </citation>
    <scope>NUCLEOTIDE SEQUENCE [LARGE SCALE GENOMIC DNA]</scope>
    <source>
        <strain evidence="8">PS673</strain>
    </source>
</reference>
<name>A0A5E6XFJ7_PSEFL</name>
<dbReference type="SUPFAM" id="SSF103473">
    <property type="entry name" value="MFS general substrate transporter"/>
    <property type="match status" value="1"/>
</dbReference>
<feature type="transmembrane region" description="Helical" evidence="6">
    <location>
        <begin position="47"/>
        <end position="63"/>
    </location>
</feature>
<evidence type="ECO:0000256" key="2">
    <source>
        <dbReference type="ARBA" id="ARBA00022448"/>
    </source>
</evidence>
<dbReference type="AlphaFoldDB" id="A0A5E6XFJ7"/>
<feature type="transmembrane region" description="Helical" evidence="6">
    <location>
        <begin position="265"/>
        <end position="288"/>
    </location>
</feature>
<feature type="transmembrane region" description="Helical" evidence="6">
    <location>
        <begin position="353"/>
        <end position="370"/>
    </location>
</feature>
<evidence type="ECO:0000256" key="1">
    <source>
        <dbReference type="ARBA" id="ARBA00004141"/>
    </source>
</evidence>
<dbReference type="Pfam" id="PF07690">
    <property type="entry name" value="MFS_1"/>
    <property type="match status" value="1"/>
</dbReference>
<proteinExistence type="predicted"/>
<dbReference type="CDD" id="cd17321">
    <property type="entry name" value="MFS_MMR_MDR_like"/>
    <property type="match status" value="1"/>
</dbReference>
<keyword evidence="4 6" id="KW-1133">Transmembrane helix</keyword>
<dbReference type="GO" id="GO:0016020">
    <property type="term" value="C:membrane"/>
    <property type="evidence" value="ECO:0007669"/>
    <property type="project" value="UniProtKB-SubCell"/>
</dbReference>
<organism evidence="8 9">
    <name type="scientific">Pseudomonas fluorescens</name>
    <dbReference type="NCBI Taxonomy" id="294"/>
    <lineage>
        <taxon>Bacteria</taxon>
        <taxon>Pseudomonadati</taxon>
        <taxon>Pseudomonadota</taxon>
        <taxon>Gammaproteobacteria</taxon>
        <taxon>Pseudomonadales</taxon>
        <taxon>Pseudomonadaceae</taxon>
        <taxon>Pseudomonas</taxon>
    </lineage>
</organism>
<dbReference type="InterPro" id="IPR020846">
    <property type="entry name" value="MFS_dom"/>
</dbReference>
<dbReference type="Gene3D" id="1.20.1250.20">
    <property type="entry name" value="MFS general substrate transporter like domains"/>
    <property type="match status" value="1"/>
</dbReference>
<evidence type="ECO:0000313" key="9">
    <source>
        <dbReference type="Proteomes" id="UP000344274"/>
    </source>
</evidence>
<dbReference type="PRINTS" id="PR01036">
    <property type="entry name" value="TCRTETB"/>
</dbReference>
<accession>A0A5E6XFJ7</accession>
<dbReference type="PROSITE" id="PS50850">
    <property type="entry name" value="MFS"/>
    <property type="match status" value="1"/>
</dbReference>
<comment type="subcellular location">
    <subcellularLocation>
        <location evidence="1">Membrane</location>
        <topology evidence="1">Multi-pass membrane protein</topology>
    </subcellularLocation>
</comment>
<feature type="transmembrane region" description="Helical" evidence="6">
    <location>
        <begin position="195"/>
        <end position="214"/>
    </location>
</feature>